<dbReference type="Proteomes" id="UP001590951">
    <property type="component" value="Unassembled WGS sequence"/>
</dbReference>
<comment type="caution">
    <text evidence="2">The sequence shown here is derived from an EMBL/GenBank/DDBJ whole genome shotgun (WGS) entry which is preliminary data.</text>
</comment>
<name>A0ABR4AQB6_9LECA</name>
<dbReference type="EMBL" id="JBHFEH010000089">
    <property type="protein sequence ID" value="KAL2047908.1"/>
    <property type="molecule type" value="Genomic_DNA"/>
</dbReference>
<protein>
    <submittedName>
        <fullName evidence="2">Uncharacterized protein</fullName>
    </submittedName>
</protein>
<feature type="signal peptide" evidence="1">
    <location>
        <begin position="1"/>
        <end position="19"/>
    </location>
</feature>
<evidence type="ECO:0000313" key="3">
    <source>
        <dbReference type="Proteomes" id="UP001590951"/>
    </source>
</evidence>
<keyword evidence="3" id="KW-1185">Reference proteome</keyword>
<evidence type="ECO:0000256" key="1">
    <source>
        <dbReference type="SAM" id="SignalP"/>
    </source>
</evidence>
<keyword evidence="1" id="KW-0732">Signal</keyword>
<gene>
    <name evidence="2" type="ORF">ABVK25_011239</name>
</gene>
<proteinExistence type="predicted"/>
<organism evidence="2 3">
    <name type="scientific">Lepraria finkii</name>
    <dbReference type="NCBI Taxonomy" id="1340010"/>
    <lineage>
        <taxon>Eukaryota</taxon>
        <taxon>Fungi</taxon>
        <taxon>Dikarya</taxon>
        <taxon>Ascomycota</taxon>
        <taxon>Pezizomycotina</taxon>
        <taxon>Lecanoromycetes</taxon>
        <taxon>OSLEUM clade</taxon>
        <taxon>Lecanoromycetidae</taxon>
        <taxon>Lecanorales</taxon>
        <taxon>Lecanorineae</taxon>
        <taxon>Stereocaulaceae</taxon>
        <taxon>Lepraria</taxon>
    </lineage>
</organism>
<reference evidence="2 3" key="1">
    <citation type="submission" date="2024-09" db="EMBL/GenBank/DDBJ databases">
        <title>Rethinking Asexuality: The Enigmatic Case of Functional Sexual Genes in Lepraria (Stereocaulaceae).</title>
        <authorList>
            <person name="Doellman M."/>
            <person name="Sun Y."/>
            <person name="Barcenas-Pena A."/>
            <person name="Lumbsch H.T."/>
            <person name="Grewe F."/>
        </authorList>
    </citation>
    <scope>NUCLEOTIDE SEQUENCE [LARGE SCALE GENOMIC DNA]</scope>
    <source>
        <strain evidence="2 3">Grewe 0041</strain>
    </source>
</reference>
<accession>A0ABR4AQB6</accession>
<feature type="chain" id="PRO_5045949464" evidence="1">
    <location>
        <begin position="20"/>
        <end position="79"/>
    </location>
</feature>
<sequence>MSGLEVAGLVLAGVSAAAGVKSASGRRNKNEIMVYESRDCAYAKGKGCEAWANGNGAYACSSDGTAMAAWSGKYSSSRR</sequence>
<evidence type="ECO:0000313" key="2">
    <source>
        <dbReference type="EMBL" id="KAL2047908.1"/>
    </source>
</evidence>